<dbReference type="EMBL" id="BKCJ011342586">
    <property type="protein sequence ID" value="GFD23125.1"/>
    <property type="molecule type" value="Genomic_DNA"/>
</dbReference>
<dbReference type="Gene3D" id="2.40.50.140">
    <property type="entry name" value="Nucleic acid-binding proteins"/>
    <property type="match status" value="1"/>
</dbReference>
<gene>
    <name evidence="2" type="ORF">Tci_895094</name>
</gene>
<evidence type="ECO:0000256" key="1">
    <source>
        <dbReference type="SAM" id="MobiDB-lite"/>
    </source>
</evidence>
<dbReference type="InterPro" id="IPR012340">
    <property type="entry name" value="NA-bd_OB-fold"/>
</dbReference>
<reference evidence="2" key="1">
    <citation type="journal article" date="2019" name="Sci. Rep.">
        <title>Draft genome of Tanacetum cinerariifolium, the natural source of mosquito coil.</title>
        <authorList>
            <person name="Yamashiro T."/>
            <person name="Shiraishi A."/>
            <person name="Satake H."/>
            <person name="Nakayama K."/>
        </authorList>
    </citation>
    <scope>NUCLEOTIDE SEQUENCE</scope>
</reference>
<accession>A0A699UJH9</accession>
<feature type="non-terminal residue" evidence="2">
    <location>
        <position position="1"/>
    </location>
</feature>
<feature type="compositionally biased region" description="Polar residues" evidence="1">
    <location>
        <begin position="1"/>
        <end position="22"/>
    </location>
</feature>
<comment type="caution">
    <text evidence="2">The sequence shown here is derived from an EMBL/GenBank/DDBJ whole genome shotgun (WGS) entry which is preliminary data.</text>
</comment>
<dbReference type="AlphaFoldDB" id="A0A699UJH9"/>
<name>A0A699UJH9_TANCI</name>
<evidence type="ECO:0000313" key="2">
    <source>
        <dbReference type="EMBL" id="GFD23125.1"/>
    </source>
</evidence>
<sequence length="110" mass="12126">LFANQPSEQSENTATKISTASKNSKKDTFVDKHHIRNIVELLDVEQGVQSVIVGTVITIQEGEGWWYLGCRACRGKVIKSTGYIDLKSEMPKKRMGLMIGGAESAMLGLR</sequence>
<feature type="region of interest" description="Disordered" evidence="1">
    <location>
        <begin position="1"/>
        <end position="23"/>
    </location>
</feature>
<proteinExistence type="predicted"/>
<organism evidence="2">
    <name type="scientific">Tanacetum cinerariifolium</name>
    <name type="common">Dalmatian daisy</name>
    <name type="synonym">Chrysanthemum cinerariifolium</name>
    <dbReference type="NCBI Taxonomy" id="118510"/>
    <lineage>
        <taxon>Eukaryota</taxon>
        <taxon>Viridiplantae</taxon>
        <taxon>Streptophyta</taxon>
        <taxon>Embryophyta</taxon>
        <taxon>Tracheophyta</taxon>
        <taxon>Spermatophyta</taxon>
        <taxon>Magnoliopsida</taxon>
        <taxon>eudicotyledons</taxon>
        <taxon>Gunneridae</taxon>
        <taxon>Pentapetalae</taxon>
        <taxon>asterids</taxon>
        <taxon>campanulids</taxon>
        <taxon>Asterales</taxon>
        <taxon>Asteraceae</taxon>
        <taxon>Asteroideae</taxon>
        <taxon>Anthemideae</taxon>
        <taxon>Anthemidinae</taxon>
        <taxon>Tanacetum</taxon>
    </lineage>
</organism>
<protein>
    <submittedName>
        <fullName evidence="2">Nucleic acid-binding, OB-fold protein</fullName>
    </submittedName>
</protein>